<evidence type="ECO:0000313" key="3">
    <source>
        <dbReference type="Proteomes" id="UP001165160"/>
    </source>
</evidence>
<dbReference type="AlphaFoldDB" id="A0A9W7BZ33"/>
<keyword evidence="3" id="KW-1185">Reference proteome</keyword>
<protein>
    <submittedName>
        <fullName evidence="2">Uncharacterized protein</fullName>
    </submittedName>
</protein>
<gene>
    <name evidence="2" type="ORF">TrVE_jg8512</name>
</gene>
<evidence type="ECO:0000313" key="2">
    <source>
        <dbReference type="EMBL" id="GMI00197.1"/>
    </source>
</evidence>
<name>A0A9W7BZ33_9STRA</name>
<accession>A0A9W7BZ33</accession>
<organism evidence="2 3">
    <name type="scientific">Triparma verrucosa</name>
    <dbReference type="NCBI Taxonomy" id="1606542"/>
    <lineage>
        <taxon>Eukaryota</taxon>
        <taxon>Sar</taxon>
        <taxon>Stramenopiles</taxon>
        <taxon>Ochrophyta</taxon>
        <taxon>Bolidophyceae</taxon>
        <taxon>Parmales</taxon>
        <taxon>Triparmaceae</taxon>
        <taxon>Triparma</taxon>
    </lineage>
</organism>
<sequence length="479" mass="53791">MSSSSSTSPIESPTESFNRSGFYISPTPLFTPSEVSTINSALESIIRHEYSTSVPPTKPCPKINAPKNPSRPLGFTGNHSNVKTLQVVNSHLSSSPLSSLLHSPHISEFVAYLTGWPSVRYIQDQAWLKPPSSSSLSFHRDRPYIPLRTNSPQDNTYHNNVKIVTVWITLDDIEEESGGLEYAVGSHMWRKVKDGRCVGANEKFFEKEGYRYFADKMGREEGIETVEYKNTVGMKAGHGAYHDGDTYHGSGRNSSMTLPRRGIGIHFSRGDVEWEVEEAGGSKIWKKYVENGETELDENVFPIVWRRKTDKEWEDKIKNEKPSIKTALKNLMTARIATEGPAVDKLRLMQVAAKFVISTVNSGVFVWPATGSPMCDDDVEAEVCFRLYDKIKSVPNAKVSELMSSSFLKLGPVKKALYDYKSKGVKSLSDDEVYYVKGFVEEFLETVENREELVWTEDLSKEIAKRGKERVERGKAATS</sequence>
<evidence type="ECO:0000256" key="1">
    <source>
        <dbReference type="ARBA" id="ARBA00001962"/>
    </source>
</evidence>
<comment type="caution">
    <text evidence="2">The sequence shown here is derived from an EMBL/GenBank/DDBJ whole genome shotgun (WGS) entry which is preliminary data.</text>
</comment>
<dbReference type="Gene3D" id="2.60.120.620">
    <property type="entry name" value="q2cbj1_9rhob like domain"/>
    <property type="match status" value="1"/>
</dbReference>
<dbReference type="PANTHER" id="PTHR20883:SF46">
    <property type="entry name" value="PHYTANOYL-COA HYDROXYLASE"/>
    <property type="match status" value="1"/>
</dbReference>
<comment type="cofactor">
    <cofactor evidence="1">
        <name>Fe cation</name>
        <dbReference type="ChEBI" id="CHEBI:24875"/>
    </cofactor>
</comment>
<reference evidence="3" key="1">
    <citation type="journal article" date="2023" name="Commun. Biol.">
        <title>Genome analysis of Parmales, the sister group of diatoms, reveals the evolutionary specialization of diatoms from phago-mixotrophs to photoautotrophs.</title>
        <authorList>
            <person name="Ban H."/>
            <person name="Sato S."/>
            <person name="Yoshikawa S."/>
            <person name="Yamada K."/>
            <person name="Nakamura Y."/>
            <person name="Ichinomiya M."/>
            <person name="Sato N."/>
            <person name="Blanc-Mathieu R."/>
            <person name="Endo H."/>
            <person name="Kuwata A."/>
            <person name="Ogata H."/>
        </authorList>
    </citation>
    <scope>NUCLEOTIDE SEQUENCE [LARGE SCALE GENOMIC DNA]</scope>
    <source>
        <strain evidence="3">NIES 3699</strain>
    </source>
</reference>
<dbReference type="Proteomes" id="UP001165160">
    <property type="component" value="Unassembled WGS sequence"/>
</dbReference>
<proteinExistence type="predicted"/>
<dbReference type="Pfam" id="PF05721">
    <property type="entry name" value="PhyH"/>
    <property type="match status" value="1"/>
</dbReference>
<dbReference type="EMBL" id="BRXX01000245">
    <property type="protein sequence ID" value="GMI00197.1"/>
    <property type="molecule type" value="Genomic_DNA"/>
</dbReference>
<dbReference type="PANTHER" id="PTHR20883">
    <property type="entry name" value="PHYTANOYL-COA DIOXYGENASE DOMAIN CONTAINING 1"/>
    <property type="match status" value="1"/>
</dbReference>
<dbReference type="InterPro" id="IPR008775">
    <property type="entry name" value="Phytyl_CoA_dOase-like"/>
</dbReference>
<dbReference type="SUPFAM" id="SSF51197">
    <property type="entry name" value="Clavaminate synthase-like"/>
    <property type="match status" value="1"/>
</dbReference>